<sequence length="1136" mass="124529">MHPQNSTKSTGVKADKKTVSTRNMWRNKQEPLVQLGEGTQSALRQKRVPPSSVLSKTGGGFAGEDYSRLHFPEEGAIDRRALEEDILPSSMKSKLTGLPLGLTGMDYNLSFGGAPRGPPTLQPIGGGALSAPPAPYLGADGWKSRTLERDDGGLNLNSTIGRGDRANMLLSEVEPDFGGSVPGAKSVPPPPPHRSDSFSKSNGAGAVDHLREMMKNTTFNSALNDTTHDYFNGTSASRAFQTTSFGATNNPTKESHATPHMQSVLSKLYSARDSDEAIPSFEKWEQLGTSATLRYDTLTVDKMTLRFGPPEYLSAKEDLFSCLSYLSIPSAWDVLAMEDYESDINTYASHLNVPNSSSNSETNNNNNKKPPGMTTKEMKEARRAETSTKLAADAKANKSGNDVLREALASNAKLLKKFVVEKPEEEKLKNKVRQWSDRCVLEMTEKYDAEQDFSYPVFAEDPQDAHEVAMLEALREEEEVRTRKIISRRRLEQQGRNKRGSTAFGTNSSSSAPPQLNRSSIASNFSNRASAVERQEAELERQGKPSFTDSSTTTTAKNLRSQFQPFGGGGDAFQFESEFADLSADPSKGVLRVLPTGNSTDGGRSYSTVHPSATSTNGAEQGKLTEMEKNLLDFGALTVLARCSLKSMKQIKETGRVDGDLELVRQQGYAQPSLSASIKDLAHLRQLNNALAEDDMIYAPEQLFALPLRISLSGLKPLLQKSGVTDAVELVVDVVDMLLDLPIDVLTTLKSIGGEQKGFNLHSSQLPASSLAAWRGVLLRHVYSRCPGFSPTDKDVPTIERFAVEYSQVVQSSRWRVSVLKRISDLYYTKEVVPALVKEEAPAAPIEDSQEAEGPPLVGNIPVVPGKRDLFQCDIQNLYISSSLAVEELQEAVPNRLGRIRTSYTEECLDALRLSVEEQAAPANPRSVSFASDKTSKNKNATASVANCVKGWKVVSRLLDLEAEYAQVALTVVGDEKLIAKYNRLVEPYNRFQQVQKRIWGPLYKSALRISYLLCKRLASHGLEHLPEEYITLLHPVSQFVGCTGGHREMRVKLQEVLLEISERAKRVRLPVDSFTFDKKGDVLLDEAAHAATVCRGGASDVVSCLATELDVLGLAIEKVPSPELNFLAIEPLYAE</sequence>
<evidence type="ECO:0000313" key="3">
    <source>
        <dbReference type="Proteomes" id="UP000515908"/>
    </source>
</evidence>
<feature type="region of interest" description="Disordered" evidence="1">
    <location>
        <begin position="176"/>
        <end position="204"/>
    </location>
</feature>
<evidence type="ECO:0000256" key="1">
    <source>
        <dbReference type="SAM" id="MobiDB-lite"/>
    </source>
</evidence>
<feature type="compositionally biased region" description="Polar residues" evidence="1">
    <location>
        <begin position="596"/>
        <end position="619"/>
    </location>
</feature>
<name>A0A7G2CCJ5_9TRYP</name>
<evidence type="ECO:0000313" key="2">
    <source>
        <dbReference type="EMBL" id="CAD2215812.1"/>
    </source>
</evidence>
<feature type="region of interest" description="Disordered" evidence="1">
    <location>
        <begin position="486"/>
        <end position="555"/>
    </location>
</feature>
<gene>
    <name evidence="2" type="ORF">ADEAN_000327000</name>
</gene>
<dbReference type="AlphaFoldDB" id="A0A7G2CCJ5"/>
<feature type="compositionally biased region" description="Polar residues" evidence="1">
    <location>
        <begin position="503"/>
        <end position="529"/>
    </location>
</feature>
<proteinExistence type="predicted"/>
<feature type="compositionally biased region" description="Polar residues" evidence="1">
    <location>
        <begin position="1"/>
        <end position="10"/>
    </location>
</feature>
<feature type="compositionally biased region" description="Low complexity" evidence="1">
    <location>
        <begin position="355"/>
        <end position="367"/>
    </location>
</feature>
<organism evidence="2 3">
    <name type="scientific">Angomonas deanei</name>
    <dbReference type="NCBI Taxonomy" id="59799"/>
    <lineage>
        <taxon>Eukaryota</taxon>
        <taxon>Discoba</taxon>
        <taxon>Euglenozoa</taxon>
        <taxon>Kinetoplastea</taxon>
        <taxon>Metakinetoplastina</taxon>
        <taxon>Trypanosomatida</taxon>
        <taxon>Trypanosomatidae</taxon>
        <taxon>Strigomonadinae</taxon>
        <taxon>Angomonas</taxon>
    </lineage>
</organism>
<keyword evidence="3" id="KW-1185">Reference proteome</keyword>
<protein>
    <submittedName>
        <fullName evidence="2">Uncharacterized protein</fullName>
    </submittedName>
</protein>
<feature type="region of interest" description="Disordered" evidence="1">
    <location>
        <begin position="1"/>
        <end position="59"/>
    </location>
</feature>
<dbReference type="Proteomes" id="UP000515908">
    <property type="component" value="Chromosome 05"/>
</dbReference>
<accession>A0A7G2CCJ5</accession>
<feature type="region of interest" description="Disordered" evidence="1">
    <location>
        <begin position="351"/>
        <end position="386"/>
    </location>
</feature>
<feature type="compositionally biased region" description="Polar residues" evidence="1">
    <location>
        <begin position="545"/>
        <end position="555"/>
    </location>
</feature>
<feature type="region of interest" description="Disordered" evidence="1">
    <location>
        <begin position="589"/>
        <end position="620"/>
    </location>
</feature>
<reference evidence="2 3" key="1">
    <citation type="submission" date="2020-08" db="EMBL/GenBank/DDBJ databases">
        <authorList>
            <person name="Newling K."/>
            <person name="Davey J."/>
            <person name="Forrester S."/>
        </authorList>
    </citation>
    <scope>NUCLEOTIDE SEQUENCE [LARGE SCALE GENOMIC DNA]</scope>
    <source>
        <strain evidence="3">Crithidia deanei Carvalho (ATCC PRA-265)</strain>
    </source>
</reference>
<dbReference type="EMBL" id="LR877149">
    <property type="protein sequence ID" value="CAD2215812.1"/>
    <property type="molecule type" value="Genomic_DNA"/>
</dbReference>
<feature type="compositionally biased region" description="Basic and acidic residues" evidence="1">
    <location>
        <begin position="531"/>
        <end position="543"/>
    </location>
</feature>
<feature type="compositionally biased region" description="Basic and acidic residues" evidence="1">
    <location>
        <begin position="376"/>
        <end position="386"/>
    </location>
</feature>
<dbReference type="VEuPathDB" id="TriTrypDB:ADEAN_000327000"/>